<gene>
    <name evidence="2" type="ORF">VIM7927_00058</name>
</gene>
<dbReference type="AlphaFoldDB" id="A0A1Y6IMG2"/>
<dbReference type="EMBL" id="FXXI01000001">
    <property type="protein sequence ID" value="SMR98845.1"/>
    <property type="molecule type" value="Genomic_DNA"/>
</dbReference>
<keyword evidence="1" id="KW-0732">Signal</keyword>
<reference evidence="2 3" key="1">
    <citation type="submission" date="2017-05" db="EMBL/GenBank/DDBJ databases">
        <authorList>
            <person name="Song R."/>
            <person name="Chenine A.L."/>
            <person name="Ruprecht R.M."/>
        </authorList>
    </citation>
    <scope>NUCLEOTIDE SEQUENCE [LARGE SCALE GENOMIC DNA]</scope>
    <source>
        <strain evidence="2 3">CECT 7927</strain>
    </source>
</reference>
<evidence type="ECO:0000313" key="2">
    <source>
        <dbReference type="EMBL" id="SMR98845.1"/>
    </source>
</evidence>
<evidence type="ECO:0000256" key="1">
    <source>
        <dbReference type="SAM" id="SignalP"/>
    </source>
</evidence>
<name>A0A1Y6IMG2_9VIBR</name>
<feature type="signal peptide" evidence="1">
    <location>
        <begin position="1"/>
        <end position="22"/>
    </location>
</feature>
<dbReference type="PROSITE" id="PS51257">
    <property type="entry name" value="PROKAR_LIPOPROTEIN"/>
    <property type="match status" value="1"/>
</dbReference>
<sequence>MLINMRKILCLVLAVFALVGCASTSSQNRYITVQDNVVSAAPYNTQIVLADGFVLTNQEESSEFKEFSNTTTTKGNVITKVMVFANDRGIKVAIFDKTTVPAGSYWIPKSHLINDKYAKSTFYHAGNKYYIWQCKNNGYTTEGYMTAVGRYKLGIYVTYPDDMDVNIDDVLTLTEM</sequence>
<feature type="chain" id="PRO_5012125007" description="Lipoprotein" evidence="1">
    <location>
        <begin position="23"/>
        <end position="176"/>
    </location>
</feature>
<accession>A0A1Y6IMG2</accession>
<protein>
    <recommendedName>
        <fullName evidence="4">Lipoprotein</fullName>
    </recommendedName>
</protein>
<dbReference type="Proteomes" id="UP000196125">
    <property type="component" value="Unassembled WGS sequence"/>
</dbReference>
<organism evidence="2 3">
    <name type="scientific">Vibrio mangrovi</name>
    <dbReference type="NCBI Taxonomy" id="474394"/>
    <lineage>
        <taxon>Bacteria</taxon>
        <taxon>Pseudomonadati</taxon>
        <taxon>Pseudomonadota</taxon>
        <taxon>Gammaproteobacteria</taxon>
        <taxon>Vibrionales</taxon>
        <taxon>Vibrionaceae</taxon>
        <taxon>Vibrio</taxon>
    </lineage>
</organism>
<evidence type="ECO:0008006" key="4">
    <source>
        <dbReference type="Google" id="ProtNLM"/>
    </source>
</evidence>
<evidence type="ECO:0000313" key="3">
    <source>
        <dbReference type="Proteomes" id="UP000196125"/>
    </source>
</evidence>
<proteinExistence type="predicted"/>